<evidence type="ECO:0000259" key="2">
    <source>
        <dbReference type="Pfam" id="PF02875"/>
    </source>
</evidence>
<feature type="domain" description="Mur ligase central" evidence="3">
    <location>
        <begin position="1"/>
        <end position="154"/>
    </location>
</feature>
<dbReference type="GO" id="GO:0016881">
    <property type="term" value="F:acid-amino acid ligase activity"/>
    <property type="evidence" value="ECO:0007669"/>
    <property type="project" value="InterPro"/>
</dbReference>
<dbReference type="InterPro" id="IPR036565">
    <property type="entry name" value="Mur-like_cat_sf"/>
</dbReference>
<dbReference type="Pfam" id="PF08245">
    <property type="entry name" value="Mur_ligase_M"/>
    <property type="match status" value="1"/>
</dbReference>
<dbReference type="PANTHER" id="PTHR23135">
    <property type="entry name" value="MUR LIGASE FAMILY MEMBER"/>
    <property type="match status" value="1"/>
</dbReference>
<dbReference type="InterPro" id="IPR004101">
    <property type="entry name" value="Mur_ligase_C"/>
</dbReference>
<dbReference type="EMBL" id="REBZ01000001">
    <property type="protein sequence ID" value="TVP89144.1"/>
    <property type="molecule type" value="Genomic_DNA"/>
</dbReference>
<dbReference type="GO" id="GO:0005524">
    <property type="term" value="F:ATP binding"/>
    <property type="evidence" value="ECO:0007669"/>
    <property type="project" value="InterPro"/>
</dbReference>
<reference evidence="4" key="1">
    <citation type="submission" date="2018-10" db="EMBL/GenBank/DDBJ databases">
        <title>Metagenomes of soda lake microbial mats from the interior of British Columbia, Canada.</title>
        <authorList>
            <person name="Zorz J.K."/>
            <person name="Sharp C."/>
            <person name="Kleiner M."/>
            <person name="Dong X."/>
            <person name="Strous M."/>
        </authorList>
    </citation>
    <scope>NUCLEOTIDE SEQUENCE</scope>
    <source>
        <strain evidence="4">LCM1.Bin51</strain>
    </source>
</reference>
<evidence type="ECO:0000259" key="3">
    <source>
        <dbReference type="Pfam" id="PF08245"/>
    </source>
</evidence>
<proteinExistence type="predicted"/>
<name>A0A651DWJ6_9BACI</name>
<dbReference type="Gene3D" id="3.90.190.20">
    <property type="entry name" value="Mur ligase, C-terminal domain"/>
    <property type="match status" value="1"/>
</dbReference>
<dbReference type="Pfam" id="PF02875">
    <property type="entry name" value="Mur_ligase_C"/>
    <property type="match status" value="1"/>
</dbReference>
<dbReference type="InterPro" id="IPR036615">
    <property type="entry name" value="Mur_ligase_C_dom_sf"/>
</dbReference>
<dbReference type="InterPro" id="IPR013221">
    <property type="entry name" value="Mur_ligase_cen"/>
</dbReference>
<dbReference type="SUPFAM" id="SSF53244">
    <property type="entry name" value="MurD-like peptide ligases, peptide-binding domain"/>
    <property type="match status" value="1"/>
</dbReference>
<keyword evidence="4" id="KW-0436">Ligase</keyword>
<protein>
    <submittedName>
        <fullName evidence="4">UDP-N-acetylmuramoyl-L-alanyl-D-glutamate--2, 6-diaminopimelate ligase</fullName>
    </submittedName>
</protein>
<dbReference type="SUPFAM" id="SSF53623">
    <property type="entry name" value="MurD-like peptide ligases, catalytic domain"/>
    <property type="match status" value="1"/>
</dbReference>
<feature type="domain" description="Mur ligase C-terminal" evidence="2">
    <location>
        <begin position="176"/>
        <end position="299"/>
    </location>
</feature>
<dbReference type="AlphaFoldDB" id="A0A651DWJ6"/>
<evidence type="ECO:0000256" key="1">
    <source>
        <dbReference type="ARBA" id="ARBA00004752"/>
    </source>
</evidence>
<dbReference type="Gene3D" id="3.40.1190.10">
    <property type="entry name" value="Mur-like, catalytic domain"/>
    <property type="match status" value="1"/>
</dbReference>
<comment type="caution">
    <text evidence="4">The sequence shown here is derived from an EMBL/GenBank/DDBJ whole genome shotgun (WGS) entry which is preliminary data.</text>
</comment>
<sequence length="335" mass="37360">TPEAPDLHYIFHKFSEEKIKAVVLEVTSIAISQRRVDGVLFDIGIHTNLTPEHIDYHGSFSQYKAAKMHMFQHVKKAVVNLDDEGMGKDLAASFSGPMLTYGMRGEGDVRAAVKEIAAEGTFITLFLYKEEHVVFLPFFGDHNIANFLAAVCACLHMEVPVPKLLKQTHAVQTPAGRFQFIDTCEKFRVITDFAHTPDALKKVIASVKKMNYRRLILLIAGNGIRDRSQHPELAEAVEGEAETVIVTVEHPDRKDRPEILKEVLAGFRAAPAHTELYRDKGVEKALSLAGENDLVLLTGLGSLDHQVINGVEVPYSEIDVIQRFLKYCRDESAAK</sequence>
<evidence type="ECO:0000313" key="4">
    <source>
        <dbReference type="EMBL" id="TVP89144.1"/>
    </source>
</evidence>
<feature type="non-terminal residue" evidence="4">
    <location>
        <position position="1"/>
    </location>
</feature>
<gene>
    <name evidence="4" type="ORF">EA344_00010</name>
</gene>
<comment type="pathway">
    <text evidence="1">Cell wall biogenesis; peptidoglycan biosynthesis.</text>
</comment>
<accession>A0A651DWJ6</accession>
<organism evidence="4">
    <name type="scientific">Alkalicoccus sp</name>
    <dbReference type="NCBI Taxonomy" id="2005376"/>
    <lineage>
        <taxon>Bacteria</taxon>
        <taxon>Bacillati</taxon>
        <taxon>Bacillota</taxon>
        <taxon>Bacilli</taxon>
        <taxon>Bacillales</taxon>
        <taxon>Bacillaceae</taxon>
        <taxon>Alkalicoccus</taxon>
    </lineage>
</organism>
<dbReference type="PANTHER" id="PTHR23135:SF4">
    <property type="entry name" value="UDP-N-ACETYLMURAMOYL-L-ALANYL-D-GLUTAMATE--2,6-DIAMINOPIMELATE LIGASE MURE HOMOLOG, CHLOROPLASTIC"/>
    <property type="match status" value="1"/>
</dbReference>